<gene>
    <name evidence="1" type="ORF">SS50377_28482</name>
</gene>
<proteinExistence type="predicted"/>
<reference evidence="1 2" key="1">
    <citation type="journal article" date="2014" name="PLoS Genet.">
        <title>The Genome of Spironucleus salmonicida Highlights a Fish Pathogen Adapted to Fluctuating Environments.</title>
        <authorList>
            <person name="Xu F."/>
            <person name="Jerlstrom-Hultqvist J."/>
            <person name="Einarsson E."/>
            <person name="Astvaldsson A."/>
            <person name="Svard S.G."/>
            <person name="Andersson J.O."/>
        </authorList>
    </citation>
    <scope>NUCLEOTIDE SEQUENCE [LARGE SCALE GENOMIC DNA]</scope>
    <source>
        <strain evidence="1 2">ATCC 50377</strain>
    </source>
</reference>
<organism evidence="1 2">
    <name type="scientific">Spironucleus salmonicida</name>
    <dbReference type="NCBI Taxonomy" id="348837"/>
    <lineage>
        <taxon>Eukaryota</taxon>
        <taxon>Metamonada</taxon>
        <taxon>Diplomonadida</taxon>
        <taxon>Hexamitidae</taxon>
        <taxon>Hexamitinae</taxon>
        <taxon>Spironucleus</taxon>
    </lineage>
</organism>
<dbReference type="GeneID" id="94302505"/>
<name>A0A9P8LJX8_9EUKA</name>
<comment type="caution">
    <text evidence="1">The sequence shown here is derived from an EMBL/GenBank/DDBJ whole genome shotgun (WGS) entry which is preliminary data.</text>
</comment>
<evidence type="ECO:0000313" key="2">
    <source>
        <dbReference type="Proteomes" id="UP000018208"/>
    </source>
</evidence>
<dbReference type="RefSeq" id="XP_067760303.1">
    <property type="nucleotide sequence ID" value="XM_067912246.1"/>
</dbReference>
<protein>
    <submittedName>
        <fullName evidence="1">Uncharacterized protein</fullName>
    </submittedName>
</protein>
<dbReference type="KEGG" id="ssao:94302505"/>
<dbReference type="EMBL" id="AUWU02000009">
    <property type="protein sequence ID" value="KAH0569530.1"/>
    <property type="molecule type" value="Genomic_DNA"/>
</dbReference>
<evidence type="ECO:0000313" key="1">
    <source>
        <dbReference type="EMBL" id="KAH0569530.1"/>
    </source>
</evidence>
<dbReference type="Proteomes" id="UP000018208">
    <property type="component" value="Unassembled WGS sequence"/>
</dbReference>
<keyword evidence="2" id="KW-1185">Reference proteome</keyword>
<sequence>MPRFAIQYQWKVASVLSTPAILPLCDQLLFNYSTGRARSEQVRNITVAYPIRAQKHFLPFDVCHGPPCTQMLRTGSCKFGCGKAFQCQWGRKQSFSLNLVVRYSRLK</sequence>
<dbReference type="AlphaFoldDB" id="A0A9P8LJX8"/>
<accession>A0A9P8LJX8</accession>